<organism evidence="2">
    <name type="scientific">Gallus gallus</name>
    <name type="common">Chicken</name>
    <dbReference type="NCBI Taxonomy" id="9031"/>
    <lineage>
        <taxon>Eukaryota</taxon>
        <taxon>Metazoa</taxon>
        <taxon>Chordata</taxon>
        <taxon>Craniata</taxon>
        <taxon>Vertebrata</taxon>
        <taxon>Euteleostomi</taxon>
        <taxon>Archelosauria</taxon>
        <taxon>Archosauria</taxon>
        <taxon>Dinosauria</taxon>
        <taxon>Saurischia</taxon>
        <taxon>Theropoda</taxon>
        <taxon>Coelurosauria</taxon>
        <taxon>Aves</taxon>
        <taxon>Neognathae</taxon>
        <taxon>Galloanserae</taxon>
        <taxon>Galliformes</taxon>
        <taxon>Phasianidae</taxon>
        <taxon>Phasianinae</taxon>
        <taxon>Gallus</taxon>
    </lineage>
</organism>
<evidence type="ECO:0000256" key="1">
    <source>
        <dbReference type="SAM" id="MobiDB-lite"/>
    </source>
</evidence>
<dbReference type="EMBL" id="HQ739089">
    <property type="protein sequence ID" value="ADZ24278.1"/>
    <property type="molecule type" value="mRNA"/>
</dbReference>
<accession>F1DFL0</accession>
<feature type="region of interest" description="Disordered" evidence="1">
    <location>
        <begin position="22"/>
        <end position="46"/>
    </location>
</feature>
<name>F1DFL0_CHICK</name>
<feature type="compositionally biased region" description="Polar residues" evidence="1">
    <location>
        <begin position="27"/>
        <end position="46"/>
    </location>
</feature>
<reference evidence="2" key="1">
    <citation type="submission" date="2010-12" db="EMBL/GenBank/DDBJ databases">
        <title>Molecular and functional characterization of TGF-beta4 gene of Naked neck broiler.</title>
        <authorList>
            <person name="Goyal G."/>
            <person name="Upmanyu V."/>
            <person name="Kumar A."/>
            <person name="Sharma D."/>
        </authorList>
    </citation>
    <scope>NUCLEOTIDE SEQUENCE</scope>
    <source>
        <tissue evidence="2">Spleen</tissue>
    </source>
</reference>
<feature type="non-terminal residue" evidence="2">
    <location>
        <position position="1"/>
    </location>
</feature>
<feature type="non-terminal residue" evidence="2">
    <location>
        <position position="46"/>
    </location>
</feature>
<evidence type="ECO:0000313" key="2">
    <source>
        <dbReference type="EMBL" id="ADZ24278.1"/>
    </source>
</evidence>
<dbReference type="AlphaFoldDB" id="F1DFL0"/>
<protein>
    <submittedName>
        <fullName evidence="2">Tissue growth factor-beta4</fullName>
    </submittedName>
</protein>
<gene>
    <name evidence="2" type="primary">TGF-beta4</name>
</gene>
<proteinExistence type="evidence at transcript level"/>
<sequence length="46" mass="4981">RICSGSGSTNPKVIWPTSAWGRARTSGAPTRSTPRCWRCTTNTTRG</sequence>